<evidence type="ECO:0000256" key="9">
    <source>
        <dbReference type="SAM" id="MobiDB-lite"/>
    </source>
</evidence>
<keyword evidence="2 8" id="KW-0808">Transferase</keyword>
<keyword evidence="4 8" id="KW-0418">Kinase</keyword>
<keyword evidence="5" id="KW-0067">ATP-binding</keyword>
<dbReference type="GO" id="GO:0008440">
    <property type="term" value="F:inositol-1,4,5-trisphosphate 3-kinase activity"/>
    <property type="evidence" value="ECO:0007669"/>
    <property type="project" value="TreeGrafter"/>
</dbReference>
<keyword evidence="3" id="KW-0547">Nucleotide-binding</keyword>
<evidence type="ECO:0000256" key="5">
    <source>
        <dbReference type="ARBA" id="ARBA00022840"/>
    </source>
</evidence>
<dbReference type="InterPro" id="IPR005522">
    <property type="entry name" value="IPK"/>
</dbReference>
<comment type="catalytic activity">
    <reaction evidence="6">
        <text>1D-myo-inositol 1,4,5-trisphosphate + 2 ATP = 1D-myo-inositol 1,3,4,5,6-pentakisphosphate + 2 ADP + 2 H(+)</text>
        <dbReference type="Rhea" id="RHEA:32359"/>
        <dbReference type="ChEBI" id="CHEBI:15378"/>
        <dbReference type="ChEBI" id="CHEBI:30616"/>
        <dbReference type="ChEBI" id="CHEBI:57733"/>
        <dbReference type="ChEBI" id="CHEBI:203600"/>
        <dbReference type="ChEBI" id="CHEBI:456216"/>
        <dbReference type="EC" id="2.7.1.151"/>
    </reaction>
</comment>
<accession>A0A5K3F968</accession>
<dbReference type="AlphaFoldDB" id="A0A5K3F968"/>
<dbReference type="Gene3D" id="3.30.470.160">
    <property type="entry name" value="Inositol polyphosphate kinase"/>
    <property type="match status" value="1"/>
</dbReference>
<comment type="similarity">
    <text evidence="1 8">Belongs to the inositol phosphokinase (IPK) family.</text>
</comment>
<feature type="compositionally biased region" description="Low complexity" evidence="9">
    <location>
        <begin position="309"/>
        <end position="325"/>
    </location>
</feature>
<reference evidence="10" key="1">
    <citation type="submission" date="2019-11" db="UniProtKB">
        <authorList>
            <consortium name="WormBaseParasite"/>
        </authorList>
    </citation>
    <scope>IDENTIFICATION</scope>
</reference>
<evidence type="ECO:0000256" key="1">
    <source>
        <dbReference type="ARBA" id="ARBA00007374"/>
    </source>
</evidence>
<dbReference type="WBParaSite" id="MCU_006529-RA">
    <property type="protein sequence ID" value="MCU_006529-RA"/>
    <property type="gene ID" value="MCU_006529"/>
</dbReference>
<evidence type="ECO:0000313" key="10">
    <source>
        <dbReference type="WBParaSite" id="MCU_006529-RA"/>
    </source>
</evidence>
<dbReference type="GO" id="GO:0005634">
    <property type="term" value="C:nucleus"/>
    <property type="evidence" value="ECO:0007669"/>
    <property type="project" value="TreeGrafter"/>
</dbReference>
<dbReference type="PANTHER" id="PTHR12400">
    <property type="entry name" value="INOSITOL POLYPHOSPHATE KINASE"/>
    <property type="match status" value="1"/>
</dbReference>
<proteinExistence type="inferred from homology"/>
<dbReference type="InterPro" id="IPR038286">
    <property type="entry name" value="IPK_sf"/>
</dbReference>
<dbReference type="GO" id="GO:0005524">
    <property type="term" value="F:ATP binding"/>
    <property type="evidence" value="ECO:0007669"/>
    <property type="project" value="UniProtKB-KW"/>
</dbReference>
<dbReference type="Pfam" id="PF03770">
    <property type="entry name" value="IPK"/>
    <property type="match status" value="1"/>
</dbReference>
<evidence type="ECO:0000256" key="2">
    <source>
        <dbReference type="ARBA" id="ARBA00022679"/>
    </source>
</evidence>
<dbReference type="PANTHER" id="PTHR12400:SF51">
    <property type="entry name" value="INOSITOL POLYPHOSPHATE MULTIKINASE"/>
    <property type="match status" value="1"/>
</dbReference>
<evidence type="ECO:0000256" key="3">
    <source>
        <dbReference type="ARBA" id="ARBA00022741"/>
    </source>
</evidence>
<dbReference type="SUPFAM" id="SSF56104">
    <property type="entry name" value="SAICAR synthase-like"/>
    <property type="match status" value="1"/>
</dbReference>
<dbReference type="GO" id="GO:0005737">
    <property type="term" value="C:cytoplasm"/>
    <property type="evidence" value="ECO:0007669"/>
    <property type="project" value="TreeGrafter"/>
</dbReference>
<dbReference type="GO" id="GO:0047326">
    <property type="term" value="F:inositol-1,3,4,6-tetrakisphosphate 5-kinase activity"/>
    <property type="evidence" value="ECO:0007669"/>
    <property type="project" value="RHEA"/>
</dbReference>
<sequence>MLKDGGTLQDYFVSSRLIAAPLPGDLKPYNHQIGGLNPEKPAKNKFLFDPSSATVYKVLSAQRKGFEEARFYESVFSTTSTCPFLRRLKAFLPAYRGLFYQVDTHHYLVGLEDMLNGMEHPNAMDLKLGRVSYTPDATPAKVSTEKAKYPWRRKLGFFITGIRVDGVFYDRVYGKSIGPTTVYEKGVRVFLGGDDVTRRTLLARAFLDRLRQLTDWFEEQMRYRFVASSLFLCYDWSEPRSPGDLALPNDRFLRVYLIDFARWSELLDGCVPSLDFNVLYGLHRLLKLFRRAAQLETAKTTKVIDSGRNNSNLLSPSPCSLPSSPTHKTYTA</sequence>
<organism evidence="10">
    <name type="scientific">Mesocestoides corti</name>
    <name type="common">Flatworm</name>
    <dbReference type="NCBI Taxonomy" id="53468"/>
    <lineage>
        <taxon>Eukaryota</taxon>
        <taxon>Metazoa</taxon>
        <taxon>Spiralia</taxon>
        <taxon>Lophotrochozoa</taxon>
        <taxon>Platyhelminthes</taxon>
        <taxon>Cestoda</taxon>
        <taxon>Eucestoda</taxon>
        <taxon>Cyclophyllidea</taxon>
        <taxon>Mesocestoididae</taxon>
        <taxon>Mesocestoides</taxon>
    </lineage>
</organism>
<evidence type="ECO:0000256" key="4">
    <source>
        <dbReference type="ARBA" id="ARBA00022777"/>
    </source>
</evidence>
<evidence type="ECO:0000256" key="6">
    <source>
        <dbReference type="ARBA" id="ARBA00036164"/>
    </source>
</evidence>
<dbReference type="EC" id="2.7.-.-" evidence="8"/>
<evidence type="ECO:0000256" key="7">
    <source>
        <dbReference type="ARBA" id="ARBA00036525"/>
    </source>
</evidence>
<comment type="catalytic activity">
    <reaction evidence="7">
        <text>1D-myo-inositol 1,3,4,6-tetrakisphosphate + ATP = 1D-myo-inositol 1,3,4,5,6-pentakisphosphate + ADP + H(+)</text>
        <dbReference type="Rhea" id="RHEA:12717"/>
        <dbReference type="ChEBI" id="CHEBI:15378"/>
        <dbReference type="ChEBI" id="CHEBI:30616"/>
        <dbReference type="ChEBI" id="CHEBI:57660"/>
        <dbReference type="ChEBI" id="CHEBI:57733"/>
        <dbReference type="ChEBI" id="CHEBI:456216"/>
        <dbReference type="EC" id="2.7.1.140"/>
    </reaction>
</comment>
<name>A0A5K3F968_MESCO</name>
<protein>
    <recommendedName>
        <fullName evidence="8">Kinase</fullName>
        <ecNumber evidence="8">2.7.-.-</ecNumber>
    </recommendedName>
</protein>
<feature type="region of interest" description="Disordered" evidence="9">
    <location>
        <begin position="307"/>
        <end position="332"/>
    </location>
</feature>
<evidence type="ECO:0000256" key="8">
    <source>
        <dbReference type="RuleBase" id="RU363090"/>
    </source>
</evidence>
<dbReference type="GO" id="GO:0032958">
    <property type="term" value="P:inositol phosphate biosynthetic process"/>
    <property type="evidence" value="ECO:0007669"/>
    <property type="project" value="InterPro"/>
</dbReference>